<dbReference type="Gene3D" id="1.10.287.690">
    <property type="entry name" value="Helix hairpin bin"/>
    <property type="match status" value="1"/>
</dbReference>
<gene>
    <name evidence="8" type="ORF">THAOC_36985</name>
</gene>
<dbReference type="InterPro" id="IPR030559">
    <property type="entry name" value="PolZ_Rev3"/>
</dbReference>
<dbReference type="Proteomes" id="UP000266841">
    <property type="component" value="Unassembled WGS sequence"/>
</dbReference>
<feature type="compositionally biased region" description="Low complexity" evidence="6">
    <location>
        <begin position="125"/>
        <end position="136"/>
    </location>
</feature>
<dbReference type="GO" id="GO:0005634">
    <property type="term" value="C:nucleus"/>
    <property type="evidence" value="ECO:0007669"/>
    <property type="project" value="TreeGrafter"/>
</dbReference>
<dbReference type="PROSITE" id="PS00116">
    <property type="entry name" value="DNA_POLYMERASE_B"/>
    <property type="match status" value="1"/>
</dbReference>
<dbReference type="Gene3D" id="3.30.342.10">
    <property type="entry name" value="DNA Polymerase, chain B, domain 1"/>
    <property type="match status" value="1"/>
</dbReference>
<dbReference type="Gene3D" id="3.30.420.10">
    <property type="entry name" value="Ribonuclease H-like superfamily/Ribonuclease H"/>
    <property type="match status" value="1"/>
</dbReference>
<accession>K0QZC0</accession>
<evidence type="ECO:0000256" key="3">
    <source>
        <dbReference type="ARBA" id="ARBA00022695"/>
    </source>
</evidence>
<dbReference type="GO" id="GO:0042276">
    <property type="term" value="P:error-prone translesion synthesis"/>
    <property type="evidence" value="ECO:0007669"/>
    <property type="project" value="TreeGrafter"/>
</dbReference>
<evidence type="ECO:0000256" key="6">
    <source>
        <dbReference type="SAM" id="MobiDB-lite"/>
    </source>
</evidence>
<dbReference type="GO" id="GO:0003677">
    <property type="term" value="F:DNA binding"/>
    <property type="evidence" value="ECO:0007669"/>
    <property type="project" value="UniProtKB-KW"/>
</dbReference>
<feature type="region of interest" description="Disordered" evidence="6">
    <location>
        <begin position="1316"/>
        <end position="1361"/>
    </location>
</feature>
<comment type="catalytic activity">
    <reaction evidence="5">
        <text>DNA(n) + a 2'-deoxyribonucleoside 5'-triphosphate = DNA(n+1) + diphosphate</text>
        <dbReference type="Rhea" id="RHEA:22508"/>
        <dbReference type="Rhea" id="RHEA-COMP:17339"/>
        <dbReference type="Rhea" id="RHEA-COMP:17340"/>
        <dbReference type="ChEBI" id="CHEBI:33019"/>
        <dbReference type="ChEBI" id="CHEBI:61560"/>
        <dbReference type="ChEBI" id="CHEBI:173112"/>
        <dbReference type="EC" id="2.7.7.7"/>
    </reaction>
</comment>
<feature type="region of interest" description="Disordered" evidence="6">
    <location>
        <begin position="35"/>
        <end position="71"/>
    </location>
</feature>
<evidence type="ECO:0000256" key="1">
    <source>
        <dbReference type="ARBA" id="ARBA00005755"/>
    </source>
</evidence>
<keyword evidence="2 5" id="KW-0808">Transferase</keyword>
<dbReference type="InterPro" id="IPR043502">
    <property type="entry name" value="DNA/RNA_pol_sf"/>
</dbReference>
<proteinExistence type="inferred from homology"/>
<protein>
    <recommendedName>
        <fullName evidence="5">DNA polymerase</fullName>
        <ecNumber evidence="5">2.7.7.7</ecNumber>
    </recommendedName>
</protein>
<dbReference type="InterPro" id="IPR006134">
    <property type="entry name" value="DNA-dir_DNA_pol_B_multi_dom"/>
</dbReference>
<comment type="similarity">
    <text evidence="1 5">Belongs to the DNA polymerase type-B family.</text>
</comment>
<evidence type="ECO:0000256" key="2">
    <source>
        <dbReference type="ARBA" id="ARBA00022679"/>
    </source>
</evidence>
<evidence type="ECO:0000313" key="9">
    <source>
        <dbReference type="Proteomes" id="UP000266841"/>
    </source>
</evidence>
<keyword evidence="5" id="KW-0238">DNA-binding</keyword>
<feature type="region of interest" description="Disordered" evidence="6">
    <location>
        <begin position="629"/>
        <end position="652"/>
    </location>
</feature>
<dbReference type="Gene3D" id="3.90.1600.10">
    <property type="entry name" value="Palm domain of DNA polymerase"/>
    <property type="match status" value="1"/>
</dbReference>
<feature type="region of interest" description="Disordered" evidence="6">
    <location>
        <begin position="116"/>
        <end position="151"/>
    </location>
</feature>
<dbReference type="GO" id="GO:0000724">
    <property type="term" value="P:double-strand break repair via homologous recombination"/>
    <property type="evidence" value="ECO:0007669"/>
    <property type="project" value="TreeGrafter"/>
</dbReference>
<dbReference type="InterPro" id="IPR006172">
    <property type="entry name" value="DNA-dir_DNA_pol_B"/>
</dbReference>
<dbReference type="SMART" id="SM00486">
    <property type="entry name" value="POLBc"/>
    <property type="match status" value="1"/>
</dbReference>
<keyword evidence="3 5" id="KW-0548">Nucleotidyltransferase</keyword>
<dbReference type="GO" id="GO:0016035">
    <property type="term" value="C:zeta DNA polymerase complex"/>
    <property type="evidence" value="ECO:0007669"/>
    <property type="project" value="InterPro"/>
</dbReference>
<feature type="region of interest" description="Disordered" evidence="6">
    <location>
        <begin position="754"/>
        <end position="819"/>
    </location>
</feature>
<keyword evidence="9" id="KW-1185">Reference proteome</keyword>
<dbReference type="eggNOG" id="KOG0968">
    <property type="taxonomic scope" value="Eukaryota"/>
</dbReference>
<dbReference type="SUPFAM" id="SSF56672">
    <property type="entry name" value="DNA/RNA polymerases"/>
    <property type="match status" value="1"/>
</dbReference>
<feature type="compositionally biased region" description="Polar residues" evidence="6">
    <location>
        <begin position="782"/>
        <end position="811"/>
    </location>
</feature>
<dbReference type="Pfam" id="PF00136">
    <property type="entry name" value="DNA_pol_B"/>
    <property type="match status" value="1"/>
</dbReference>
<comment type="caution">
    <text evidence="8">The sequence shown here is derived from an EMBL/GenBank/DDBJ whole genome shotgun (WGS) entry which is preliminary data.</text>
</comment>
<dbReference type="GO" id="GO:0006260">
    <property type="term" value="P:DNA replication"/>
    <property type="evidence" value="ECO:0007669"/>
    <property type="project" value="UniProtKB-KW"/>
</dbReference>
<keyword evidence="4 5" id="KW-0239">DNA-directed DNA polymerase</keyword>
<keyword evidence="5" id="KW-0235">DNA replication</keyword>
<evidence type="ECO:0000256" key="5">
    <source>
        <dbReference type="RuleBase" id="RU000442"/>
    </source>
</evidence>
<evidence type="ECO:0000259" key="7">
    <source>
        <dbReference type="Pfam" id="PF00136"/>
    </source>
</evidence>
<dbReference type="InterPro" id="IPR023211">
    <property type="entry name" value="DNA_pol_palm_dom_sf"/>
</dbReference>
<dbReference type="OrthoDB" id="2414538at2759"/>
<evidence type="ECO:0000256" key="4">
    <source>
        <dbReference type="ARBA" id="ARBA00022932"/>
    </source>
</evidence>
<organism evidence="8 9">
    <name type="scientific">Thalassiosira oceanica</name>
    <name type="common">Marine diatom</name>
    <dbReference type="NCBI Taxonomy" id="159749"/>
    <lineage>
        <taxon>Eukaryota</taxon>
        <taxon>Sar</taxon>
        <taxon>Stramenopiles</taxon>
        <taxon>Ochrophyta</taxon>
        <taxon>Bacillariophyta</taxon>
        <taxon>Coscinodiscophyceae</taxon>
        <taxon>Thalassiosirophycidae</taxon>
        <taxon>Thalassiosirales</taxon>
        <taxon>Thalassiosiraceae</taxon>
        <taxon>Thalassiosira</taxon>
    </lineage>
</organism>
<name>K0QZC0_THAOC</name>
<dbReference type="InterPro" id="IPR012337">
    <property type="entry name" value="RNaseH-like_sf"/>
</dbReference>
<feature type="region of interest" description="Disordered" evidence="6">
    <location>
        <begin position="903"/>
        <end position="924"/>
    </location>
</feature>
<dbReference type="PRINTS" id="PR00106">
    <property type="entry name" value="DNAPOLB"/>
</dbReference>
<feature type="compositionally biased region" description="Low complexity" evidence="6">
    <location>
        <begin position="640"/>
        <end position="650"/>
    </location>
</feature>
<feature type="compositionally biased region" description="Polar residues" evidence="6">
    <location>
        <begin position="1325"/>
        <end position="1357"/>
    </location>
</feature>
<dbReference type="EMBL" id="AGNL01049640">
    <property type="protein sequence ID" value="EJK44470.1"/>
    <property type="molecule type" value="Genomic_DNA"/>
</dbReference>
<dbReference type="PANTHER" id="PTHR45812:SF1">
    <property type="entry name" value="DNA POLYMERASE ZETA CATALYTIC SUBUNIT"/>
    <property type="match status" value="1"/>
</dbReference>
<dbReference type="SUPFAM" id="SSF53098">
    <property type="entry name" value="Ribonuclease H-like"/>
    <property type="match status" value="1"/>
</dbReference>
<feature type="compositionally biased region" description="Gly residues" evidence="6">
    <location>
        <begin position="46"/>
        <end position="62"/>
    </location>
</feature>
<feature type="compositionally biased region" description="Polar residues" evidence="6">
    <location>
        <begin position="903"/>
        <end position="912"/>
    </location>
</feature>
<dbReference type="OMA" id="HWRAVPS"/>
<feature type="region of interest" description="Disordered" evidence="6">
    <location>
        <begin position="501"/>
        <end position="524"/>
    </location>
</feature>
<reference evidence="8 9" key="1">
    <citation type="journal article" date="2012" name="Genome Biol.">
        <title>Genome and low-iron response of an oceanic diatom adapted to chronic iron limitation.</title>
        <authorList>
            <person name="Lommer M."/>
            <person name="Specht M."/>
            <person name="Roy A.S."/>
            <person name="Kraemer L."/>
            <person name="Andreson R."/>
            <person name="Gutowska M.A."/>
            <person name="Wolf J."/>
            <person name="Bergner S.V."/>
            <person name="Schilhabel M.B."/>
            <person name="Klostermeier U.C."/>
            <person name="Beiko R.G."/>
            <person name="Rosenstiel P."/>
            <person name="Hippler M."/>
            <person name="Laroche J."/>
        </authorList>
    </citation>
    <scope>NUCLEOTIDE SEQUENCE [LARGE SCALE GENOMIC DNA]</scope>
    <source>
        <strain evidence="8 9">CCMP1005</strain>
    </source>
</reference>
<evidence type="ECO:0000313" key="8">
    <source>
        <dbReference type="EMBL" id="EJK44470.1"/>
    </source>
</evidence>
<dbReference type="PANTHER" id="PTHR45812">
    <property type="entry name" value="DNA POLYMERASE ZETA CATALYTIC SUBUNIT"/>
    <property type="match status" value="1"/>
</dbReference>
<dbReference type="GO" id="GO:0003887">
    <property type="term" value="F:DNA-directed DNA polymerase activity"/>
    <property type="evidence" value="ECO:0007669"/>
    <property type="project" value="UniProtKB-KW"/>
</dbReference>
<dbReference type="InterPro" id="IPR017964">
    <property type="entry name" value="DNA-dir_DNA_pol_B_CS"/>
</dbReference>
<dbReference type="InterPro" id="IPR036397">
    <property type="entry name" value="RNaseH_sf"/>
</dbReference>
<dbReference type="EC" id="2.7.7.7" evidence="5"/>
<sequence length="1658" mass="183717">MLLSILNVVVDHVMLPPSPMEPAEFREVCRWKQNKNDSSQNKDGSGNMGGGMFSLAPQGGGDPSSDTQVDGDAQDEYDALLAPPSVLASDDIYIKVPVLRVFGPVLREGNQDEFIKQSQSEDEVSVSQQSSDSQQSTLRRPKRRIPQPQSGCLHIHGAFPYLLARPLIAGPDGSMHHGHNCDDDSMRVNWDDANSVSNILEEIHIRLEMTLRTSFEHHSTDRSIPGVNMSGGGASLEEKKKKSIPLFIRQVTIVTGRGFYTYCSGPPAPFLRVEYYDPSHRWRVKMALERGLELNEMYHPDPIRYDYTNEDLRNEGHFVCHGAEDSQPLKFRCYEAHIPYTMQVFKDCNLAGMKYIKVGGVRFRSPLPRSLRRRTKDEFSEGKTFEGTQANGMADDLFFLSHTVSSDLVWPQLEVVSVESRAQIDEHWLLKTTSCDLEFDSTVNQLLNVLDVMTELPSPIEERQKIHWRAVPSLKEVWEQERKRMSILLPPENDFLTCMEKEERESECSESSSSDSDDDDEGRHVNQIPQFTLEVKKGASVPGTRLAVKGVKRLFRTSDGLEADFRRALKEIVDKHETFIDQIDQDIKKGIVETRPLFEVVEEPIDCSSSDPLGEGIEALAALGDQFTQRERGDSEDDGSSSPPIKLSSRSDPKTPIIKKLLRGQIFTNAGLSQRDVEEEVEMLTFGARIDADQVAYSDDSNERGLDFKEELGEKGFERALTQLATQSEFLGGEECVESFAGGEVLPTHQQVNDHHSEQDLFSDDDLSQQGKPFDDNLFAPNLSQPSEDSAPSESGRSETSAPSFTEDQQPQPQPHPLSRSEIFAEPITQSSSLTWSNIKAESNPLHPLPGTPLQSNPNWFGFRYKECEVFSTELPPGTFVEPVQRPPSYSRVKSWMRTNVTSMNRESSQQKVDPKGQETDGQAAPPAAYLTAFTQMSQHDCEENYSDPLAGIGNQGGQIQISNGASMKTLLNASTTFTPLTIMSIEVHVQCRIKPSTKDNKEMAMVPDSSRDCIFAVVYVYSRDPGGGESLEILEKGCILVTIEKKGRASDGSSSVPKVSKAAMGISSGTVIEKASSERSLLLRFASIVKLKDPDCLMSWDTLGLGIGYIVERGVALGKPGTDHNGVNASSQTVDMARLLGRTPKSVPSANMSQNAGPLDMLKGEDSHVDLKGSGLGAEWDDRVGAGVAASSISGRIVLCGWKICSTECKHPNASYQPAIVSSIMNKRMPHHDDLILTKWYGMNNGAQRWRVIEYRMLQAMANILLFDALDVLGRAGEAARLSGVEFSQSLPGIRGSQYKVEGVLLRALQSVQSNERGEKRGLSNDSRGLANTSLTATNSQTQHSKSQPETQTQSPWKLRRLRPRHNESSHDMGYFFFSPSKIDCTKQEALECQAMTLEPQSGFYFDPVVVCDFTALYPSLVIAYNLCYTTLAGKLDYHSTRAEMRREGKTTGKVGPFFYSERRTAATIRHHMKTLSVPSSQGKKRKRDRAYVIPTGSVFVSESVLKGVLPQVLDEMLSTRAMLKKAAKEYKKRVPALSPAVLRQIEARQLALKYVANVTYGYTSATFSGRSAVPLVADAIVEMGRRTLTNAINLANSWGQVRGGRWAGAKVLYGDTDSVFIKLPGRSVEEAFEFGEEYCKAVTASNPPPINLKVNS</sequence>
<dbReference type="GO" id="GO:0000166">
    <property type="term" value="F:nucleotide binding"/>
    <property type="evidence" value="ECO:0007669"/>
    <property type="project" value="InterPro"/>
</dbReference>
<feature type="domain" description="DNA-directed DNA polymerase family B multifunctional" evidence="7">
    <location>
        <begin position="1395"/>
        <end position="1656"/>
    </location>
</feature>